<dbReference type="eggNOG" id="ENOG502S89N">
    <property type="taxonomic scope" value="Eukaryota"/>
</dbReference>
<dbReference type="InParanoid" id="G3HRJ8"/>
<dbReference type="GO" id="GO:0005634">
    <property type="term" value="C:nucleus"/>
    <property type="evidence" value="ECO:0007669"/>
    <property type="project" value="TreeGrafter"/>
</dbReference>
<dbReference type="InterPro" id="IPR042915">
    <property type="entry name" value="BTBD18"/>
</dbReference>
<dbReference type="EMBL" id="JH000637">
    <property type="protein sequence ID" value="EGW09611.1"/>
    <property type="molecule type" value="Genomic_DNA"/>
</dbReference>
<dbReference type="PANTHER" id="PTHR47639">
    <property type="entry name" value="BTB/POZ DOMAIN-CONTAINING PROTEIN 18"/>
    <property type="match status" value="1"/>
</dbReference>
<dbReference type="PANTHER" id="PTHR47639:SF1">
    <property type="entry name" value="BTB_POZ DOMAIN-CONTAINING PROTEIN 18"/>
    <property type="match status" value="1"/>
</dbReference>
<reference evidence="3" key="1">
    <citation type="journal article" date="2011" name="Nat. Biotechnol.">
        <title>The genomic sequence of the Chinese hamster ovary (CHO)-K1 cell line.</title>
        <authorList>
            <person name="Xu X."/>
            <person name="Nagarajan H."/>
            <person name="Lewis N.E."/>
            <person name="Pan S."/>
            <person name="Cai Z."/>
            <person name="Liu X."/>
            <person name="Chen W."/>
            <person name="Xie M."/>
            <person name="Wang W."/>
            <person name="Hammond S."/>
            <person name="Andersen M.R."/>
            <person name="Neff N."/>
            <person name="Passarelli B."/>
            <person name="Koh W."/>
            <person name="Fan H.C."/>
            <person name="Wang J."/>
            <person name="Gui Y."/>
            <person name="Lee K.H."/>
            <person name="Betenbaugh M.J."/>
            <person name="Quake S.R."/>
            <person name="Famili I."/>
            <person name="Palsson B.O."/>
            <person name="Wang J."/>
        </authorList>
    </citation>
    <scope>NUCLEOTIDE SEQUENCE [LARGE SCALE GENOMIC DNA]</scope>
    <source>
        <strain evidence="3">CHO K1 cell line</strain>
    </source>
</reference>
<protein>
    <submittedName>
        <fullName evidence="2">Uncharacterized protein</fullName>
    </submittedName>
</protein>
<dbReference type="AlphaFoldDB" id="G3HRJ8"/>
<dbReference type="STRING" id="10029.G3HRJ8"/>
<organism evidence="2 3">
    <name type="scientific">Cricetulus griseus</name>
    <name type="common">Chinese hamster</name>
    <name type="synonym">Cricetulus barabensis griseus</name>
    <dbReference type="NCBI Taxonomy" id="10029"/>
    <lineage>
        <taxon>Eukaryota</taxon>
        <taxon>Metazoa</taxon>
        <taxon>Chordata</taxon>
        <taxon>Craniata</taxon>
        <taxon>Vertebrata</taxon>
        <taxon>Euteleostomi</taxon>
        <taxon>Mammalia</taxon>
        <taxon>Eutheria</taxon>
        <taxon>Euarchontoglires</taxon>
        <taxon>Glires</taxon>
        <taxon>Rodentia</taxon>
        <taxon>Myomorpha</taxon>
        <taxon>Muroidea</taxon>
        <taxon>Cricetidae</taxon>
        <taxon>Cricetinae</taxon>
        <taxon>Cricetulus</taxon>
    </lineage>
</organism>
<proteinExistence type="predicted"/>
<evidence type="ECO:0000256" key="1">
    <source>
        <dbReference type="SAM" id="MobiDB-lite"/>
    </source>
</evidence>
<accession>G3HRJ8</accession>
<feature type="region of interest" description="Disordered" evidence="1">
    <location>
        <begin position="42"/>
        <end position="69"/>
    </location>
</feature>
<dbReference type="Proteomes" id="UP000001075">
    <property type="component" value="Unassembled WGS sequence"/>
</dbReference>
<evidence type="ECO:0000313" key="3">
    <source>
        <dbReference type="Proteomes" id="UP000001075"/>
    </source>
</evidence>
<name>G3HRJ8_CRIGR</name>
<feature type="compositionally biased region" description="Acidic residues" evidence="1">
    <location>
        <begin position="59"/>
        <end position="69"/>
    </location>
</feature>
<evidence type="ECO:0000313" key="2">
    <source>
        <dbReference type="EMBL" id="EGW09611.1"/>
    </source>
</evidence>
<dbReference type="GlyGen" id="G3HRJ8">
    <property type="glycosylation" value="1 site"/>
</dbReference>
<dbReference type="GO" id="GO:0032968">
    <property type="term" value="P:positive regulation of transcription elongation by RNA polymerase II"/>
    <property type="evidence" value="ECO:0007669"/>
    <property type="project" value="InterPro"/>
</dbReference>
<sequence length="69" mass="7371">MNEVLYPAPKAAREVSANPELLDPFPGSSEDEEIDVVDWTVEGGLGPTSAPSVWPDPSSESETEVDILT</sequence>
<gene>
    <name evidence="2" type="ORF">I79_013442</name>
</gene>
<dbReference type="PaxDb" id="10029-XP_007626161.1"/>